<comment type="function">
    <text evidence="18">Catalyzes the epimerization of the S- and R-forms of NAD(P)HX, a damaged form of NAD(P)H that is a result of enzymatic or heat-dependent hydration. This is a prerequisite for the S-specific NAD(P)H-hydrate dehydratase to allow the repair of both epimers of NAD(P)HX.</text>
</comment>
<comment type="function">
    <text evidence="17">Catalyzes the dehydration of the S-form of NAD(P)HX at the expense of ADP, which is converted to AMP. Together with NAD(P)HX epimerase, which catalyzes the epimerization of the S- and R-forms, the enzyme allows the repair of both epimers of NAD(P)HX, a damaged form of NAD(P)H that is a result of enzymatic or heat-dependent hydration.</text>
</comment>
<comment type="catalytic activity">
    <reaction evidence="2 18 19">
        <text>(6R)-NADPHX = (6S)-NADPHX</text>
        <dbReference type="Rhea" id="RHEA:32227"/>
        <dbReference type="ChEBI" id="CHEBI:64076"/>
        <dbReference type="ChEBI" id="CHEBI:64077"/>
        <dbReference type="EC" id="5.1.99.6"/>
    </reaction>
</comment>
<dbReference type="PANTHER" id="PTHR12592:SF0">
    <property type="entry name" value="ATP-DEPENDENT (S)-NAD(P)H-HYDRATE DEHYDRATASE"/>
    <property type="match status" value="1"/>
</dbReference>
<dbReference type="HAMAP" id="MF_01965">
    <property type="entry name" value="NADHX_dehydratase"/>
    <property type="match status" value="1"/>
</dbReference>
<dbReference type="PROSITE" id="PS51383">
    <property type="entry name" value="YJEF_C_3"/>
    <property type="match status" value="1"/>
</dbReference>
<evidence type="ECO:0000256" key="3">
    <source>
        <dbReference type="ARBA" id="ARBA00006001"/>
    </source>
</evidence>
<evidence type="ECO:0000256" key="17">
    <source>
        <dbReference type="HAMAP-Rule" id="MF_01965"/>
    </source>
</evidence>
<dbReference type="PANTHER" id="PTHR12592">
    <property type="entry name" value="ATP-DEPENDENT (S)-NAD(P)H-HYDRATE DEHYDRATASE FAMILY MEMBER"/>
    <property type="match status" value="1"/>
</dbReference>
<dbReference type="RefSeq" id="WP_379596649.1">
    <property type="nucleotide sequence ID" value="NZ_JBHRTN010000010.1"/>
</dbReference>
<evidence type="ECO:0000256" key="11">
    <source>
        <dbReference type="ARBA" id="ARBA00023235"/>
    </source>
</evidence>
<dbReference type="Pfam" id="PF03853">
    <property type="entry name" value="YjeF_N"/>
    <property type="match status" value="1"/>
</dbReference>
<keyword evidence="9 18" id="KW-0630">Potassium</keyword>
<dbReference type="NCBIfam" id="TIGR00196">
    <property type="entry name" value="yjeF_cterm"/>
    <property type="match status" value="1"/>
</dbReference>
<dbReference type="HAMAP" id="MF_01966">
    <property type="entry name" value="NADHX_epimerase"/>
    <property type="match status" value="1"/>
</dbReference>
<evidence type="ECO:0000256" key="5">
    <source>
        <dbReference type="ARBA" id="ARBA00022723"/>
    </source>
</evidence>
<evidence type="ECO:0000256" key="9">
    <source>
        <dbReference type="ARBA" id="ARBA00022958"/>
    </source>
</evidence>
<evidence type="ECO:0000256" key="7">
    <source>
        <dbReference type="ARBA" id="ARBA00022840"/>
    </source>
</evidence>
<keyword evidence="12 17" id="KW-0456">Lyase</keyword>
<comment type="similarity">
    <text evidence="4 19">In the C-terminal section; belongs to the NnrD/CARKD family.</text>
</comment>
<proteinExistence type="inferred from homology"/>
<dbReference type="PROSITE" id="PS01049">
    <property type="entry name" value="YJEF_C_1"/>
    <property type="match status" value="1"/>
</dbReference>
<comment type="caution">
    <text evidence="18">Lacks conserved residue(s) required for the propagation of feature annotation.</text>
</comment>
<gene>
    <name evidence="17" type="primary">nnrD</name>
    <name evidence="18" type="synonym">nnrE</name>
    <name evidence="22" type="ORF">ACFOD4_11805</name>
</gene>
<organism evidence="22 23">
    <name type="scientific">Teichococcus globiformis</name>
    <dbReference type="NCBI Taxonomy" id="2307229"/>
    <lineage>
        <taxon>Bacteria</taxon>
        <taxon>Pseudomonadati</taxon>
        <taxon>Pseudomonadota</taxon>
        <taxon>Alphaproteobacteria</taxon>
        <taxon>Acetobacterales</taxon>
        <taxon>Roseomonadaceae</taxon>
        <taxon>Roseomonas</taxon>
    </lineage>
</organism>
<evidence type="ECO:0000259" key="21">
    <source>
        <dbReference type="PROSITE" id="PS51385"/>
    </source>
</evidence>
<evidence type="ECO:0000256" key="14">
    <source>
        <dbReference type="ARBA" id="ARBA00025153"/>
    </source>
</evidence>
<comment type="cofactor">
    <cofactor evidence="17">
        <name>Mg(2+)</name>
        <dbReference type="ChEBI" id="CHEBI:18420"/>
    </cofactor>
</comment>
<feature type="binding site" evidence="18">
    <location>
        <begin position="129"/>
        <end position="135"/>
    </location>
    <ligand>
        <name>(6S)-NADPHX</name>
        <dbReference type="ChEBI" id="CHEBI:64076"/>
    </ligand>
</feature>
<evidence type="ECO:0000256" key="13">
    <source>
        <dbReference type="ARBA" id="ARBA00023268"/>
    </source>
</evidence>
<keyword evidence="5 18" id="KW-0479">Metal-binding</keyword>
<protein>
    <recommendedName>
        <fullName evidence="19">Bifunctional NAD(P)H-hydrate repair enzyme</fullName>
    </recommendedName>
    <alternativeName>
        <fullName evidence="19">Nicotinamide nucleotide repair protein</fullName>
    </alternativeName>
    <domain>
        <recommendedName>
            <fullName evidence="19">ADP-dependent (S)-NAD(P)H-hydrate dehydratase</fullName>
            <ecNumber evidence="19">4.2.1.136</ecNumber>
        </recommendedName>
        <alternativeName>
            <fullName evidence="19">ADP-dependent NAD(P)HX dehydratase</fullName>
        </alternativeName>
    </domain>
    <domain>
        <recommendedName>
            <fullName evidence="19">NAD(P)H-hydrate epimerase</fullName>
            <ecNumber evidence="19">5.1.99.6</ecNumber>
        </recommendedName>
    </domain>
</protein>
<dbReference type="Pfam" id="PF01256">
    <property type="entry name" value="Carb_kinase"/>
    <property type="match status" value="1"/>
</dbReference>
<evidence type="ECO:0000256" key="1">
    <source>
        <dbReference type="ARBA" id="ARBA00000013"/>
    </source>
</evidence>
<feature type="domain" description="YjeF N-terminal" evidence="21">
    <location>
        <begin position="19"/>
        <end position="212"/>
    </location>
</feature>
<comment type="function">
    <text evidence="14 19">Bifunctional enzyme that catalyzes the epimerization of the S- and R-forms of NAD(P)HX and the dehydration of the S-form of NAD(P)HX at the expense of ADP, which is converted to AMP. This allows the repair of both epimers of NAD(P)HX, a damaged form of NAD(P)H that is a result of enzymatic or heat-dependent hydration.</text>
</comment>
<feature type="binding site" evidence="18">
    <location>
        <position position="155"/>
    </location>
    <ligand>
        <name>(6S)-NADPHX</name>
        <dbReference type="ChEBI" id="CHEBI:64076"/>
    </ligand>
</feature>
<comment type="similarity">
    <text evidence="17">Belongs to the NnrD/CARKD family.</text>
</comment>
<dbReference type="SUPFAM" id="SSF64153">
    <property type="entry name" value="YjeF N-terminal domain-like"/>
    <property type="match status" value="1"/>
</dbReference>
<dbReference type="SUPFAM" id="SSF53613">
    <property type="entry name" value="Ribokinase-like"/>
    <property type="match status" value="1"/>
</dbReference>
<evidence type="ECO:0000256" key="12">
    <source>
        <dbReference type="ARBA" id="ARBA00023239"/>
    </source>
</evidence>
<evidence type="ECO:0000259" key="20">
    <source>
        <dbReference type="PROSITE" id="PS51383"/>
    </source>
</evidence>
<dbReference type="CDD" id="cd01171">
    <property type="entry name" value="YXKO-related"/>
    <property type="match status" value="1"/>
</dbReference>
<dbReference type="PROSITE" id="PS51385">
    <property type="entry name" value="YJEF_N"/>
    <property type="match status" value="1"/>
</dbReference>
<evidence type="ECO:0000256" key="2">
    <source>
        <dbReference type="ARBA" id="ARBA00000909"/>
    </source>
</evidence>
<evidence type="ECO:0000256" key="16">
    <source>
        <dbReference type="ARBA" id="ARBA00049209"/>
    </source>
</evidence>
<dbReference type="PROSITE" id="PS01050">
    <property type="entry name" value="YJEF_C_2"/>
    <property type="match status" value="1"/>
</dbReference>
<feature type="binding site" evidence="17">
    <location>
        <position position="423"/>
    </location>
    <ligand>
        <name>AMP</name>
        <dbReference type="ChEBI" id="CHEBI:456215"/>
    </ligand>
</feature>
<dbReference type="InterPro" id="IPR017953">
    <property type="entry name" value="Carbohydrate_kinase_pred_CS"/>
</dbReference>
<dbReference type="Gene3D" id="3.40.50.10260">
    <property type="entry name" value="YjeF N-terminal domain"/>
    <property type="match status" value="1"/>
</dbReference>
<keyword evidence="6 17" id="KW-0547">Nucleotide-binding</keyword>
<sequence length="494" mass="50522">MSKGMTLLQSIELLTPAQMLQADLSAAEFGVAGLTLMRAAGMATARAICQRFRPCRTLVLTGPGHNGGDGYVVARVLESRGWPVAVAALSLPREGSDAAVVAAEWRGPIVPLDPTEIARSGLIVDALFGAGLRGDLPPGLVELLRGVSVPVVAIDVPSGVDGESGVVRGYALQATLTVTFFRLKPGHLLLPGRDLCGELVLAPIGLPTSVLTGLDVQCFANKPPLWTLPARTSQSHKYSLGHVTIPAGKAMPGAATLAAGAARRAGAGLVTLAAPDNDTATIFRGGEPGLLVREDSLEQLLQDKRRNAWLLGPGLPPDQETLLMLRQIVQAGREAVVDGGALTAATGNPSALKGAAVLTPHAGEFARVFGAAGENRMAAARSAAADTGAVVILKGSDSIIAAPDGRGAINADAPPALATAGSGDVLAGLVAGLLAQSMPRFEAACAAVWLHAEAARLALSGTTLERPLIAEALLTEISAAFATAHSIRAWLQAR</sequence>
<name>A0ABV7G405_9PROT</name>
<dbReference type="EC" id="4.2.1.136" evidence="19"/>
<dbReference type="InterPro" id="IPR000631">
    <property type="entry name" value="CARKD"/>
</dbReference>
<dbReference type="NCBIfam" id="TIGR00197">
    <property type="entry name" value="yjeF_nterm"/>
    <property type="match status" value="1"/>
</dbReference>
<dbReference type="EMBL" id="JBHRTN010000010">
    <property type="protein sequence ID" value="MFC3125752.1"/>
    <property type="molecule type" value="Genomic_DNA"/>
</dbReference>
<feature type="binding site" evidence="17">
    <location>
        <position position="424"/>
    </location>
    <ligand>
        <name>(6S)-NADPHX</name>
        <dbReference type="ChEBI" id="CHEBI:64076"/>
    </ligand>
</feature>
<comment type="catalytic activity">
    <reaction evidence="1 18 19">
        <text>(6R)-NADHX = (6S)-NADHX</text>
        <dbReference type="Rhea" id="RHEA:32215"/>
        <dbReference type="ChEBI" id="CHEBI:64074"/>
        <dbReference type="ChEBI" id="CHEBI:64075"/>
        <dbReference type="EC" id="5.1.99.6"/>
    </reaction>
</comment>
<feature type="binding site" evidence="17">
    <location>
        <begin position="394"/>
        <end position="398"/>
    </location>
    <ligand>
        <name>AMP</name>
        <dbReference type="ChEBI" id="CHEBI:456215"/>
    </ligand>
</feature>
<accession>A0ABV7G405</accession>
<evidence type="ECO:0000256" key="15">
    <source>
        <dbReference type="ARBA" id="ARBA00048238"/>
    </source>
</evidence>
<feature type="binding site" evidence="18">
    <location>
        <position position="66"/>
    </location>
    <ligand>
        <name>K(+)</name>
        <dbReference type="ChEBI" id="CHEBI:29103"/>
    </ligand>
</feature>
<dbReference type="PIRSF" id="PIRSF017184">
    <property type="entry name" value="Nnr"/>
    <property type="match status" value="1"/>
</dbReference>
<keyword evidence="23" id="KW-1185">Reference proteome</keyword>
<evidence type="ECO:0000313" key="23">
    <source>
        <dbReference type="Proteomes" id="UP001595593"/>
    </source>
</evidence>
<dbReference type="InterPro" id="IPR004443">
    <property type="entry name" value="YjeF_N_dom"/>
</dbReference>
<evidence type="ECO:0000256" key="19">
    <source>
        <dbReference type="PIRNR" id="PIRNR017184"/>
    </source>
</evidence>
<comment type="catalytic activity">
    <reaction evidence="16 17 19">
        <text>(6S)-NADPHX + ADP = AMP + phosphate + NADPH + H(+)</text>
        <dbReference type="Rhea" id="RHEA:32235"/>
        <dbReference type="ChEBI" id="CHEBI:15378"/>
        <dbReference type="ChEBI" id="CHEBI:43474"/>
        <dbReference type="ChEBI" id="CHEBI:57783"/>
        <dbReference type="ChEBI" id="CHEBI:64076"/>
        <dbReference type="ChEBI" id="CHEBI:456215"/>
        <dbReference type="ChEBI" id="CHEBI:456216"/>
        <dbReference type="EC" id="4.2.1.136"/>
    </reaction>
</comment>
<comment type="subunit">
    <text evidence="17">Homotetramer.</text>
</comment>
<dbReference type="InterPro" id="IPR029056">
    <property type="entry name" value="Ribokinase-like"/>
</dbReference>
<dbReference type="InterPro" id="IPR030677">
    <property type="entry name" value="Nnr"/>
</dbReference>
<evidence type="ECO:0000256" key="18">
    <source>
        <dbReference type="HAMAP-Rule" id="MF_01966"/>
    </source>
</evidence>
<comment type="cofactor">
    <cofactor evidence="18 19">
        <name>K(+)</name>
        <dbReference type="ChEBI" id="CHEBI:29103"/>
    </cofactor>
    <text evidence="18 19">Binds 1 potassium ion per subunit.</text>
</comment>
<comment type="catalytic activity">
    <reaction evidence="15 17 19">
        <text>(6S)-NADHX + ADP = AMP + phosphate + NADH + H(+)</text>
        <dbReference type="Rhea" id="RHEA:32223"/>
        <dbReference type="ChEBI" id="CHEBI:15378"/>
        <dbReference type="ChEBI" id="CHEBI:43474"/>
        <dbReference type="ChEBI" id="CHEBI:57945"/>
        <dbReference type="ChEBI" id="CHEBI:64074"/>
        <dbReference type="ChEBI" id="CHEBI:456215"/>
        <dbReference type="ChEBI" id="CHEBI:456216"/>
        <dbReference type="EC" id="4.2.1.136"/>
    </reaction>
</comment>
<reference evidence="23" key="1">
    <citation type="journal article" date="2019" name="Int. J. Syst. Evol. Microbiol.">
        <title>The Global Catalogue of Microorganisms (GCM) 10K type strain sequencing project: providing services to taxonomists for standard genome sequencing and annotation.</title>
        <authorList>
            <consortium name="The Broad Institute Genomics Platform"/>
            <consortium name="The Broad Institute Genome Sequencing Center for Infectious Disease"/>
            <person name="Wu L."/>
            <person name="Ma J."/>
        </authorList>
    </citation>
    <scope>NUCLEOTIDE SEQUENCE [LARGE SCALE GENOMIC DNA]</scope>
    <source>
        <strain evidence="23">KCTC 52094</strain>
    </source>
</reference>
<comment type="caution">
    <text evidence="22">The sequence shown here is derived from an EMBL/GenBank/DDBJ whole genome shotgun (WGS) entry which is preliminary data.</text>
</comment>
<keyword evidence="13" id="KW-0511">Multifunctional enzyme</keyword>
<dbReference type="EC" id="5.1.99.6" evidence="19"/>
<feature type="binding site" evidence="17">
    <location>
        <position position="254"/>
    </location>
    <ligand>
        <name>(6S)-NADPHX</name>
        <dbReference type="ChEBI" id="CHEBI:64076"/>
    </ligand>
</feature>
<comment type="similarity">
    <text evidence="3 19">In the N-terminal section; belongs to the NnrE/AIBP family.</text>
</comment>
<evidence type="ECO:0000256" key="4">
    <source>
        <dbReference type="ARBA" id="ARBA00009524"/>
    </source>
</evidence>
<keyword evidence="10 17" id="KW-0520">NAD</keyword>
<evidence type="ECO:0000256" key="8">
    <source>
        <dbReference type="ARBA" id="ARBA00022857"/>
    </source>
</evidence>
<dbReference type="InterPro" id="IPR036652">
    <property type="entry name" value="YjeF_N_dom_sf"/>
</dbReference>
<feature type="binding site" evidence="18">
    <location>
        <position position="125"/>
    </location>
    <ligand>
        <name>K(+)</name>
        <dbReference type="ChEBI" id="CHEBI:29103"/>
    </ligand>
</feature>
<feature type="binding site" evidence="17">
    <location>
        <position position="314"/>
    </location>
    <ligand>
        <name>(6S)-NADPHX</name>
        <dbReference type="ChEBI" id="CHEBI:64076"/>
    </ligand>
</feature>
<feature type="binding site" evidence="18">
    <location>
        <begin position="65"/>
        <end position="69"/>
    </location>
    <ligand>
        <name>(6S)-NADPHX</name>
        <dbReference type="ChEBI" id="CHEBI:64076"/>
    </ligand>
</feature>
<evidence type="ECO:0000256" key="6">
    <source>
        <dbReference type="ARBA" id="ARBA00022741"/>
    </source>
</evidence>
<feature type="domain" description="YjeF C-terminal" evidence="20">
    <location>
        <begin position="220"/>
        <end position="484"/>
    </location>
</feature>
<evidence type="ECO:0000256" key="10">
    <source>
        <dbReference type="ARBA" id="ARBA00023027"/>
    </source>
</evidence>
<evidence type="ECO:0000313" key="22">
    <source>
        <dbReference type="EMBL" id="MFC3125752.1"/>
    </source>
</evidence>
<dbReference type="Proteomes" id="UP001595593">
    <property type="component" value="Unassembled WGS sequence"/>
</dbReference>
<dbReference type="Gene3D" id="3.40.1190.20">
    <property type="match status" value="1"/>
</dbReference>
<keyword evidence="8 17" id="KW-0521">NADP</keyword>
<comment type="similarity">
    <text evidence="18">Belongs to the NnrE/AIBP family.</text>
</comment>
<keyword evidence="11 18" id="KW-0413">Isomerase</keyword>
<feature type="binding site" evidence="17">
    <location>
        <position position="361"/>
    </location>
    <ligand>
        <name>(6S)-NADPHX</name>
        <dbReference type="ChEBI" id="CHEBI:64076"/>
    </ligand>
</feature>
<feature type="binding site" evidence="18">
    <location>
        <position position="158"/>
    </location>
    <ligand>
        <name>K(+)</name>
        <dbReference type="ChEBI" id="CHEBI:29103"/>
    </ligand>
</feature>
<keyword evidence="7 17" id="KW-0067">ATP-binding</keyword>